<gene>
    <name evidence="1" type="ORF">OOJ96_15695</name>
</gene>
<name>A0ACC7PER7_9PSED</name>
<proteinExistence type="predicted"/>
<accession>A0ACC7PER7</accession>
<dbReference type="EMBL" id="JAPEQY010000011">
    <property type="protein sequence ID" value="MFO2478848.1"/>
    <property type="molecule type" value="Genomic_DNA"/>
</dbReference>
<sequence length="435" mass="48272">MTVRILLLSFYYPPDLAAGSFRAEALVRALLEQNNCQLHIDLITTQPNRYHSYNAPADSSQGISRLSINRIDLPTHKNGVVDQAKAFAAYALGAHKATKGKDYDLVVASSSRLMTAALGASISFKSKTPLYLDIRDIFVETLPELFPGMVGRAMTYFFSWVERLTIRQATQVNLISPGFLGYFNERYPNKVFSTHTNGVDDLFLEPLGKREKSDVPSTELKIVYAGNIGAGQGLEHIIPAMAEQLKGIAHFYVIGDGGAAGKLRRALESKNVSNVKMIAPTKRSNLVDYYEQADVLFLHLNTFKSFQRVLPSKLFEYAATGKPILAGLAGYAKQFTKSKIANATVFEPGDIEGAIKALKRLDLTSISRASFVQDYSRVSIQQRMALDVLGTPELDNAKTSWYLRFKRWLFIQIDWIGAACRYPVMAEVLTASFLG</sequence>
<dbReference type="Proteomes" id="UP001637618">
    <property type="component" value="Unassembled WGS sequence"/>
</dbReference>
<keyword evidence="2" id="KW-1185">Reference proteome</keyword>
<evidence type="ECO:0000313" key="1">
    <source>
        <dbReference type="EMBL" id="MFO2478848.1"/>
    </source>
</evidence>
<reference evidence="1" key="1">
    <citation type="submission" date="2022-11" db="EMBL/GenBank/DDBJ databases">
        <title>Draft genome sequences of strains of Pseudomonas imrae sp. nov.</title>
        <authorList>
            <person name="Salva Serra F."/>
            <person name="Nimje P."/>
            <person name="Moore E.R.B."/>
            <person name="Marathe N.P."/>
        </authorList>
    </citation>
    <scope>NUCLEOTIDE SEQUENCE</scope>
    <source>
        <strain evidence="1">15FMM2</strain>
    </source>
</reference>
<evidence type="ECO:0000313" key="2">
    <source>
        <dbReference type="Proteomes" id="UP001637618"/>
    </source>
</evidence>
<comment type="caution">
    <text evidence="1">The sequence shown here is derived from an EMBL/GenBank/DDBJ whole genome shotgun (WGS) entry which is preliminary data.</text>
</comment>
<protein>
    <submittedName>
        <fullName evidence="1">Glycosyltransferase family 4 protein</fullName>
    </submittedName>
</protein>
<organism evidence="1 2">
    <name type="scientific">Pseudomonas imrae</name>
    <dbReference type="NCBI Taxonomy" id="2992837"/>
    <lineage>
        <taxon>Bacteria</taxon>
        <taxon>Pseudomonadati</taxon>
        <taxon>Pseudomonadota</taxon>
        <taxon>Gammaproteobacteria</taxon>
        <taxon>Pseudomonadales</taxon>
        <taxon>Pseudomonadaceae</taxon>
        <taxon>Pseudomonas</taxon>
    </lineage>
</organism>